<organism evidence="3 4">
    <name type="scientific">Zhenpiania hominis</name>
    <dbReference type="NCBI Taxonomy" id="2763644"/>
    <lineage>
        <taxon>Bacteria</taxon>
        <taxon>Bacillati</taxon>
        <taxon>Bacillota</taxon>
        <taxon>Clostridia</taxon>
        <taxon>Peptostreptococcales</taxon>
        <taxon>Anaerovoracaceae</taxon>
        <taxon>Zhenpiania</taxon>
    </lineage>
</organism>
<name>A0A923NLX8_9FIRM</name>
<dbReference type="GO" id="GO:0003677">
    <property type="term" value="F:DNA binding"/>
    <property type="evidence" value="ECO:0007669"/>
    <property type="project" value="InterPro"/>
</dbReference>
<dbReference type="GO" id="GO:0015074">
    <property type="term" value="P:DNA integration"/>
    <property type="evidence" value="ECO:0007669"/>
    <property type="project" value="InterPro"/>
</dbReference>
<dbReference type="Proteomes" id="UP000602647">
    <property type="component" value="Unassembled WGS sequence"/>
</dbReference>
<accession>A0A923NLX8</accession>
<dbReference type="EMBL" id="JACRYT010000005">
    <property type="protein sequence ID" value="MBC6679592.1"/>
    <property type="molecule type" value="Genomic_DNA"/>
</dbReference>
<evidence type="ECO:0000259" key="2">
    <source>
        <dbReference type="PROSITE" id="PS51898"/>
    </source>
</evidence>
<dbReference type="Pfam" id="PF00589">
    <property type="entry name" value="Phage_integrase"/>
    <property type="match status" value="1"/>
</dbReference>
<dbReference type="GO" id="GO:0006310">
    <property type="term" value="P:DNA recombination"/>
    <property type="evidence" value="ECO:0007669"/>
    <property type="project" value="UniProtKB-KW"/>
</dbReference>
<dbReference type="InterPro" id="IPR002104">
    <property type="entry name" value="Integrase_catalytic"/>
</dbReference>
<keyword evidence="1" id="KW-0233">DNA recombination</keyword>
<comment type="caution">
    <text evidence="3">The sequence shown here is derived from an EMBL/GenBank/DDBJ whole genome shotgun (WGS) entry which is preliminary data.</text>
</comment>
<evidence type="ECO:0000256" key="1">
    <source>
        <dbReference type="ARBA" id="ARBA00023172"/>
    </source>
</evidence>
<dbReference type="Gene3D" id="1.10.443.10">
    <property type="entry name" value="Intergrase catalytic core"/>
    <property type="match status" value="1"/>
</dbReference>
<evidence type="ECO:0000313" key="3">
    <source>
        <dbReference type="EMBL" id="MBC6679592.1"/>
    </source>
</evidence>
<protein>
    <submittedName>
        <fullName evidence="3">Tyrosine-type recombinase/integrase</fullName>
    </submittedName>
</protein>
<evidence type="ECO:0000313" key="4">
    <source>
        <dbReference type="Proteomes" id="UP000602647"/>
    </source>
</evidence>
<dbReference type="InterPro" id="IPR013762">
    <property type="entry name" value="Integrase-like_cat_sf"/>
</dbReference>
<feature type="domain" description="Tyr recombinase" evidence="2">
    <location>
        <begin position="287"/>
        <end position="474"/>
    </location>
</feature>
<dbReference type="PROSITE" id="PS51898">
    <property type="entry name" value="TYR_RECOMBINASE"/>
    <property type="match status" value="1"/>
</dbReference>
<keyword evidence="4" id="KW-1185">Reference proteome</keyword>
<dbReference type="InterPro" id="IPR011010">
    <property type="entry name" value="DNA_brk_join_enz"/>
</dbReference>
<gene>
    <name evidence="3" type="ORF">H9L42_07105</name>
</gene>
<dbReference type="RefSeq" id="WP_187302696.1">
    <property type="nucleotide sequence ID" value="NZ_JACRYT010000005.1"/>
</dbReference>
<dbReference type="SUPFAM" id="SSF56349">
    <property type="entry name" value="DNA breaking-rejoining enzymes"/>
    <property type="match status" value="1"/>
</dbReference>
<sequence>MKKQAHQSNGLELQACSDARSKHREEAWKAPLHWLKKEKLREELRTFLDTRVQEVSFTTWKKEKSPCRQVCRFLEEKESELKSFHEKTYEELKQSLTAWLLANGYVVYKKHYRKDRGKYTYQDADAICYLKKIYRFLGKKEESEVSDPWDLRSLDIPPEQNPINPHYRLDFVGIKQDAMRQEVKDVLAFHARYKAAETLRLELWAVTAFSRFLQKSFPEVESFKQIQRVQLEDYLIYVRTESKLKSSSYASQFVHLKNVFIDLGQMKEWPHLTNLFLKTDFKTRITIKMKIYSEEELKRLNQGIVTLEPQVARALFLHQILGLRISDTLTLRTDCLLEKCAGFVIRIHQPKTTSYEKPITEEVMQLVQAAISNTFQNHGETDYIFVQDRHPEKPMSYGKVEYQLKAMIREKQILDDQGTLLQFGTHIFRHNYGKKLAELGLDDYTIMQLLGHSTLRSIRHYRMLGSKQLAEETREMRNKLDRRIRPYLQEWGYEEV</sequence>
<reference evidence="3" key="1">
    <citation type="submission" date="2020-08" db="EMBL/GenBank/DDBJ databases">
        <title>Genome public.</title>
        <authorList>
            <person name="Liu C."/>
            <person name="Sun Q."/>
        </authorList>
    </citation>
    <scope>NUCLEOTIDE SEQUENCE</scope>
    <source>
        <strain evidence="3">BX12</strain>
    </source>
</reference>
<dbReference type="AlphaFoldDB" id="A0A923NLX8"/>
<dbReference type="CDD" id="cd00397">
    <property type="entry name" value="DNA_BRE_C"/>
    <property type="match status" value="1"/>
</dbReference>
<proteinExistence type="predicted"/>